<reference evidence="9 10" key="1">
    <citation type="submission" date="2016-07" db="EMBL/GenBank/DDBJ databases">
        <title>Draft genome of Scalindua rubra, obtained from a brine-seawater interface in the Red Sea, sheds light on salt adaptation in anammox bacteria.</title>
        <authorList>
            <person name="Speth D.R."/>
            <person name="Lagkouvardos I."/>
            <person name="Wang Y."/>
            <person name="Qian P.-Y."/>
            <person name="Dutilh B.E."/>
            <person name="Jetten M.S."/>
        </authorList>
    </citation>
    <scope>NUCLEOTIDE SEQUENCE [LARGE SCALE GENOMIC DNA]</scope>
    <source>
        <strain evidence="9">BSI-1</strain>
    </source>
</reference>
<comment type="similarity">
    <text evidence="2 7">Belongs to the ExbD/TolR family.</text>
</comment>
<evidence type="ECO:0000256" key="7">
    <source>
        <dbReference type="RuleBase" id="RU003879"/>
    </source>
</evidence>
<dbReference type="InterPro" id="IPR003400">
    <property type="entry name" value="ExbD"/>
</dbReference>
<evidence type="ECO:0000256" key="5">
    <source>
        <dbReference type="ARBA" id="ARBA00022989"/>
    </source>
</evidence>
<evidence type="ECO:0000256" key="6">
    <source>
        <dbReference type="ARBA" id="ARBA00023136"/>
    </source>
</evidence>
<dbReference type="PANTHER" id="PTHR30558">
    <property type="entry name" value="EXBD MEMBRANE COMPONENT OF PMF-DRIVEN MACROMOLECULE IMPORT SYSTEM"/>
    <property type="match status" value="1"/>
</dbReference>
<organism evidence="9 10">
    <name type="scientific">Candidatus Scalindua rubra</name>
    <dbReference type="NCBI Taxonomy" id="1872076"/>
    <lineage>
        <taxon>Bacteria</taxon>
        <taxon>Pseudomonadati</taxon>
        <taxon>Planctomycetota</taxon>
        <taxon>Candidatus Brocadiia</taxon>
        <taxon>Candidatus Brocadiales</taxon>
        <taxon>Candidatus Scalinduaceae</taxon>
        <taxon>Candidatus Scalindua</taxon>
    </lineage>
</organism>
<dbReference type="Pfam" id="PF02472">
    <property type="entry name" value="ExbD"/>
    <property type="match status" value="1"/>
</dbReference>
<sequence length="139" mass="15992">MQFRQKRFIKPVINIAPIVDVLFLLLIFFMVTSTFVEQPNIKLELPSTKHYEASKIERTVLTISRDGQLFLQDMPVDKKDLEKELRRVILDTGDEILVLKADKWIPYGVVVDIMDDAKGAGFRKVIAPTIMEEEVGSRE</sequence>
<keyword evidence="4 7" id="KW-0812">Transmembrane</keyword>
<evidence type="ECO:0000256" key="8">
    <source>
        <dbReference type="SAM" id="Phobius"/>
    </source>
</evidence>
<dbReference type="PANTHER" id="PTHR30558:SF3">
    <property type="entry name" value="BIOPOLYMER TRANSPORT PROTEIN EXBD-RELATED"/>
    <property type="match status" value="1"/>
</dbReference>
<dbReference type="GO" id="GO:0015031">
    <property type="term" value="P:protein transport"/>
    <property type="evidence" value="ECO:0007669"/>
    <property type="project" value="UniProtKB-KW"/>
</dbReference>
<evidence type="ECO:0000313" key="10">
    <source>
        <dbReference type="Proteomes" id="UP000094056"/>
    </source>
</evidence>
<comment type="caution">
    <text evidence="9">The sequence shown here is derived from an EMBL/GenBank/DDBJ whole genome shotgun (WGS) entry which is preliminary data.</text>
</comment>
<name>A0A1E3XCL4_9BACT</name>
<keyword evidence="7" id="KW-0813">Transport</keyword>
<dbReference type="GO" id="GO:0022857">
    <property type="term" value="F:transmembrane transporter activity"/>
    <property type="evidence" value="ECO:0007669"/>
    <property type="project" value="InterPro"/>
</dbReference>
<gene>
    <name evidence="9" type="primary">exbD_3</name>
    <name evidence="9" type="ORF">SCARUB_01520</name>
</gene>
<protein>
    <submittedName>
        <fullName evidence="9">Biopolymer transport ExbD protein</fullName>
    </submittedName>
</protein>
<keyword evidence="7" id="KW-0653">Protein transport</keyword>
<evidence type="ECO:0000256" key="4">
    <source>
        <dbReference type="ARBA" id="ARBA00022692"/>
    </source>
</evidence>
<comment type="subcellular location">
    <subcellularLocation>
        <location evidence="1">Cell membrane</location>
        <topology evidence="1">Single-pass membrane protein</topology>
    </subcellularLocation>
    <subcellularLocation>
        <location evidence="7">Cell membrane</location>
        <topology evidence="7">Single-pass type II membrane protein</topology>
    </subcellularLocation>
</comment>
<dbReference type="EMBL" id="MAYW01000031">
    <property type="protein sequence ID" value="ODS33340.1"/>
    <property type="molecule type" value="Genomic_DNA"/>
</dbReference>
<accession>A0A1E3XCL4</accession>
<dbReference type="Gene3D" id="3.30.420.270">
    <property type="match status" value="1"/>
</dbReference>
<dbReference type="GO" id="GO:0005886">
    <property type="term" value="C:plasma membrane"/>
    <property type="evidence" value="ECO:0007669"/>
    <property type="project" value="UniProtKB-SubCell"/>
</dbReference>
<proteinExistence type="inferred from homology"/>
<dbReference type="Proteomes" id="UP000094056">
    <property type="component" value="Unassembled WGS sequence"/>
</dbReference>
<keyword evidence="3" id="KW-1003">Cell membrane</keyword>
<evidence type="ECO:0000256" key="3">
    <source>
        <dbReference type="ARBA" id="ARBA00022475"/>
    </source>
</evidence>
<keyword evidence="6 8" id="KW-0472">Membrane</keyword>
<keyword evidence="5 8" id="KW-1133">Transmembrane helix</keyword>
<evidence type="ECO:0000256" key="1">
    <source>
        <dbReference type="ARBA" id="ARBA00004162"/>
    </source>
</evidence>
<feature type="transmembrane region" description="Helical" evidence="8">
    <location>
        <begin position="12"/>
        <end position="36"/>
    </location>
</feature>
<evidence type="ECO:0000256" key="2">
    <source>
        <dbReference type="ARBA" id="ARBA00005811"/>
    </source>
</evidence>
<evidence type="ECO:0000313" key="9">
    <source>
        <dbReference type="EMBL" id="ODS33340.1"/>
    </source>
</evidence>
<dbReference type="AlphaFoldDB" id="A0A1E3XCL4"/>